<comment type="caution">
    <text evidence="6">The sequence shown here is derived from an EMBL/GenBank/DDBJ whole genome shotgun (WGS) entry which is preliminary data.</text>
</comment>
<evidence type="ECO:0000313" key="7">
    <source>
        <dbReference type="Proteomes" id="UP001231924"/>
    </source>
</evidence>
<keyword evidence="7" id="KW-1185">Reference proteome</keyword>
<accession>A0ABT7MFE8</accession>
<sequence length="195" mass="19417">MTCALVAPPAAPDLVDHAVAETRRGRPVVVSAGSQGAVLVAAAAGIEPATVAFLVRYGSGFLEAAAPEATLAALDLAPAWGRSARTVPFDAAHGVTTGISATDRARTLAVLADPGSRPVDLTRPGHVVATTVRPGRAGAPEAASALAELAGLGPVAVTCTLLDEETGDLVPPSSAAAFARVEGLAFLAVTDLITR</sequence>
<dbReference type="Gene3D" id="3.90.870.10">
    <property type="entry name" value="DHBP synthase"/>
    <property type="match status" value="1"/>
</dbReference>
<dbReference type="EMBL" id="JASVWF010000005">
    <property type="protein sequence ID" value="MDL5158697.1"/>
    <property type="molecule type" value="Genomic_DNA"/>
</dbReference>
<dbReference type="InterPro" id="IPR000422">
    <property type="entry name" value="DHBP_synthase_RibB"/>
</dbReference>
<protein>
    <recommendedName>
        <fullName evidence="3">3,4-dihydroxy-2-butanone-4-phosphate synthase</fullName>
        <ecNumber evidence="3">4.1.99.12</ecNumber>
    </recommendedName>
</protein>
<keyword evidence="5" id="KW-0479">Metal-binding</keyword>
<reference evidence="6 7" key="1">
    <citation type="submission" date="2023-06" db="EMBL/GenBank/DDBJ databases">
        <title>Actinomycetospora Odt1-22.</title>
        <authorList>
            <person name="Supong K."/>
        </authorList>
    </citation>
    <scope>NUCLEOTIDE SEQUENCE [LARGE SCALE GENOMIC DNA]</scope>
    <source>
        <strain evidence="6 7">Odt1-22</strain>
    </source>
</reference>
<comment type="function">
    <text evidence="1">Catalyzes the conversion of D-ribulose 5-phosphate to formate and 3,4-dihydroxy-2-butanone 4-phosphate.</text>
</comment>
<proteinExistence type="predicted"/>
<evidence type="ECO:0000256" key="5">
    <source>
        <dbReference type="ARBA" id="ARBA00022723"/>
    </source>
</evidence>
<evidence type="ECO:0000256" key="3">
    <source>
        <dbReference type="ARBA" id="ARBA00012153"/>
    </source>
</evidence>
<dbReference type="SUPFAM" id="SSF55821">
    <property type="entry name" value="YrdC/RibB"/>
    <property type="match status" value="1"/>
</dbReference>
<gene>
    <name evidence="6" type="ORF">QRT03_22200</name>
</gene>
<dbReference type="PANTHER" id="PTHR21327:SF18">
    <property type="entry name" value="3,4-DIHYDROXY-2-BUTANONE 4-PHOSPHATE SYNTHASE"/>
    <property type="match status" value="1"/>
</dbReference>
<dbReference type="Proteomes" id="UP001231924">
    <property type="component" value="Unassembled WGS sequence"/>
</dbReference>
<evidence type="ECO:0000256" key="1">
    <source>
        <dbReference type="ARBA" id="ARBA00002284"/>
    </source>
</evidence>
<name>A0ABT7MFE8_9PSEU</name>
<evidence type="ECO:0000256" key="4">
    <source>
        <dbReference type="ARBA" id="ARBA00022619"/>
    </source>
</evidence>
<evidence type="ECO:0000313" key="6">
    <source>
        <dbReference type="EMBL" id="MDL5158697.1"/>
    </source>
</evidence>
<comment type="pathway">
    <text evidence="2">Cofactor biosynthesis; riboflavin biosynthesis; 2-hydroxy-3-oxobutyl phosphate from D-ribulose 5-phosphate: step 1/1.</text>
</comment>
<dbReference type="InterPro" id="IPR017945">
    <property type="entry name" value="DHBP_synth_RibB-like_a/b_dom"/>
</dbReference>
<organism evidence="6 7">
    <name type="scientific">Actinomycetospora termitidis</name>
    <dbReference type="NCBI Taxonomy" id="3053470"/>
    <lineage>
        <taxon>Bacteria</taxon>
        <taxon>Bacillati</taxon>
        <taxon>Actinomycetota</taxon>
        <taxon>Actinomycetes</taxon>
        <taxon>Pseudonocardiales</taxon>
        <taxon>Pseudonocardiaceae</taxon>
        <taxon>Actinomycetospora</taxon>
    </lineage>
</organism>
<evidence type="ECO:0000256" key="2">
    <source>
        <dbReference type="ARBA" id="ARBA00004904"/>
    </source>
</evidence>
<keyword evidence="4" id="KW-0686">Riboflavin biosynthesis</keyword>
<dbReference type="Pfam" id="PF00926">
    <property type="entry name" value="DHBP_synthase"/>
    <property type="match status" value="1"/>
</dbReference>
<dbReference type="EC" id="4.1.99.12" evidence="3"/>
<dbReference type="PANTHER" id="PTHR21327">
    <property type="entry name" value="GTP CYCLOHYDROLASE II-RELATED"/>
    <property type="match status" value="1"/>
</dbReference>
<dbReference type="RefSeq" id="WP_286055234.1">
    <property type="nucleotide sequence ID" value="NZ_JASVWF010000005.1"/>
</dbReference>